<sequence length="391" mass="43862">MGVGIEARALMRNFFWWRLARRTTARHHRHIIILIMAAFSRGNAVCFSQSYTLRIPPPRVSNRQFILPLQQLVQFASTASRSQQKSEPSKQPPNQNKPPNLTTASKPPSISTPLPPPKQTYTSPQSPPRKPTLPSAPPSLAGATHITSTVRNKRLIGLPPSSLSPNTIHTLLTVPERIYQAPPKLLNTHILSSYTLSSFFFLYGASQFHLVMAPPAGLHWSIPYMYTGGLVALMGVSCYVFMRSTHLVRSLTLIPNHTSRSCTLQIELSKWAPWRRHTITTPLGNAHFTHSVLDSVLSAPETGAKTPLRDVNLFIRPWVWMGRGILGWFRGTRGMFLREYMVGLVVEGEGRVRRRKYEVDVRGMALGGPEGLDRLIRTERQAPVFANWVGK</sequence>
<feature type="compositionally biased region" description="Polar residues" evidence="1">
    <location>
        <begin position="77"/>
        <end position="86"/>
    </location>
</feature>
<dbReference type="Proteomes" id="UP000800235">
    <property type="component" value="Unassembled WGS sequence"/>
</dbReference>
<keyword evidence="2" id="KW-1133">Transmembrane helix</keyword>
<dbReference type="AlphaFoldDB" id="A0A9P4NRD5"/>
<accession>A0A9P4NRD5</accession>
<feature type="compositionally biased region" description="Low complexity" evidence="1">
    <location>
        <begin position="92"/>
        <end position="112"/>
    </location>
</feature>
<proteinExistence type="predicted"/>
<protein>
    <submittedName>
        <fullName evidence="3">Uncharacterized protein</fullName>
    </submittedName>
</protein>
<evidence type="ECO:0000256" key="1">
    <source>
        <dbReference type="SAM" id="MobiDB-lite"/>
    </source>
</evidence>
<dbReference type="EMBL" id="MU007040">
    <property type="protein sequence ID" value="KAF2430257.1"/>
    <property type="molecule type" value="Genomic_DNA"/>
</dbReference>
<comment type="caution">
    <text evidence="3">The sequence shown here is derived from an EMBL/GenBank/DDBJ whole genome shotgun (WGS) entry which is preliminary data.</text>
</comment>
<keyword evidence="2" id="KW-0812">Transmembrane</keyword>
<evidence type="ECO:0000313" key="3">
    <source>
        <dbReference type="EMBL" id="KAF2430257.1"/>
    </source>
</evidence>
<keyword evidence="4" id="KW-1185">Reference proteome</keyword>
<reference evidence="3" key="1">
    <citation type="journal article" date="2020" name="Stud. Mycol.">
        <title>101 Dothideomycetes genomes: a test case for predicting lifestyles and emergence of pathogens.</title>
        <authorList>
            <person name="Haridas S."/>
            <person name="Albert R."/>
            <person name="Binder M."/>
            <person name="Bloem J."/>
            <person name="Labutti K."/>
            <person name="Salamov A."/>
            <person name="Andreopoulos B."/>
            <person name="Baker S."/>
            <person name="Barry K."/>
            <person name="Bills G."/>
            <person name="Bluhm B."/>
            <person name="Cannon C."/>
            <person name="Castanera R."/>
            <person name="Culley D."/>
            <person name="Daum C."/>
            <person name="Ezra D."/>
            <person name="Gonzalez J."/>
            <person name="Henrissat B."/>
            <person name="Kuo A."/>
            <person name="Liang C."/>
            <person name="Lipzen A."/>
            <person name="Lutzoni F."/>
            <person name="Magnuson J."/>
            <person name="Mondo S."/>
            <person name="Nolan M."/>
            <person name="Ohm R."/>
            <person name="Pangilinan J."/>
            <person name="Park H.-J."/>
            <person name="Ramirez L."/>
            <person name="Alfaro M."/>
            <person name="Sun H."/>
            <person name="Tritt A."/>
            <person name="Yoshinaga Y."/>
            <person name="Zwiers L.-H."/>
            <person name="Turgeon B."/>
            <person name="Goodwin S."/>
            <person name="Spatafora J."/>
            <person name="Crous P."/>
            <person name="Grigoriev I."/>
        </authorList>
    </citation>
    <scope>NUCLEOTIDE SEQUENCE</scope>
    <source>
        <strain evidence="3">CBS 130266</strain>
    </source>
</reference>
<feature type="transmembrane region" description="Helical" evidence="2">
    <location>
        <begin position="185"/>
        <end position="204"/>
    </location>
</feature>
<feature type="region of interest" description="Disordered" evidence="1">
    <location>
        <begin position="77"/>
        <end position="142"/>
    </location>
</feature>
<organism evidence="3 4">
    <name type="scientific">Tothia fuscella</name>
    <dbReference type="NCBI Taxonomy" id="1048955"/>
    <lineage>
        <taxon>Eukaryota</taxon>
        <taxon>Fungi</taxon>
        <taxon>Dikarya</taxon>
        <taxon>Ascomycota</taxon>
        <taxon>Pezizomycotina</taxon>
        <taxon>Dothideomycetes</taxon>
        <taxon>Pleosporomycetidae</taxon>
        <taxon>Venturiales</taxon>
        <taxon>Cylindrosympodiaceae</taxon>
        <taxon>Tothia</taxon>
    </lineage>
</organism>
<evidence type="ECO:0000256" key="2">
    <source>
        <dbReference type="SAM" id="Phobius"/>
    </source>
</evidence>
<gene>
    <name evidence="3" type="ORF">EJ08DRAFT_734295</name>
</gene>
<keyword evidence="2" id="KW-0472">Membrane</keyword>
<feature type="transmembrane region" description="Helical" evidence="2">
    <location>
        <begin position="224"/>
        <end position="242"/>
    </location>
</feature>
<evidence type="ECO:0000313" key="4">
    <source>
        <dbReference type="Proteomes" id="UP000800235"/>
    </source>
</evidence>
<feature type="compositionally biased region" description="Pro residues" evidence="1">
    <location>
        <begin position="125"/>
        <end position="137"/>
    </location>
</feature>
<name>A0A9P4NRD5_9PEZI</name>